<protein>
    <submittedName>
        <fullName evidence="4">Glycosyltransferase involved in cell wall bisynthesis</fullName>
    </submittedName>
</protein>
<evidence type="ECO:0000259" key="3">
    <source>
        <dbReference type="Pfam" id="PF13439"/>
    </source>
</evidence>
<evidence type="ECO:0000313" key="5">
    <source>
        <dbReference type="Proteomes" id="UP000199701"/>
    </source>
</evidence>
<dbReference type="GO" id="GO:0009103">
    <property type="term" value="P:lipopolysaccharide biosynthetic process"/>
    <property type="evidence" value="ECO:0007669"/>
    <property type="project" value="TreeGrafter"/>
</dbReference>
<dbReference type="GO" id="GO:0016757">
    <property type="term" value="F:glycosyltransferase activity"/>
    <property type="evidence" value="ECO:0007669"/>
    <property type="project" value="InterPro"/>
</dbReference>
<gene>
    <name evidence="4" type="ORF">SAMN05421659_11849</name>
</gene>
<proteinExistence type="predicted"/>
<dbReference type="InterPro" id="IPR001296">
    <property type="entry name" value="Glyco_trans_1"/>
</dbReference>
<dbReference type="EMBL" id="FOJI01000018">
    <property type="protein sequence ID" value="SEW41973.1"/>
    <property type="molecule type" value="Genomic_DNA"/>
</dbReference>
<dbReference type="AlphaFoldDB" id="A0A1I0RLR5"/>
<dbReference type="OrthoDB" id="9802525at2"/>
<dbReference type="PANTHER" id="PTHR46401:SF2">
    <property type="entry name" value="GLYCOSYLTRANSFERASE WBBK-RELATED"/>
    <property type="match status" value="1"/>
</dbReference>
<reference evidence="4 5" key="1">
    <citation type="submission" date="2016-10" db="EMBL/GenBank/DDBJ databases">
        <authorList>
            <person name="de Groot N.N."/>
        </authorList>
    </citation>
    <scope>NUCLEOTIDE SEQUENCE [LARGE SCALE GENOMIC DNA]</scope>
    <source>
        <strain evidence="4 5">DSM 9179</strain>
    </source>
</reference>
<keyword evidence="5" id="KW-1185">Reference proteome</keyword>
<accession>A0A1I0RLR5</accession>
<feature type="domain" description="Glycosyl transferase family 1" evidence="2">
    <location>
        <begin position="190"/>
        <end position="351"/>
    </location>
</feature>
<feature type="domain" description="Glycosyltransferase subfamily 4-like N-terminal" evidence="3">
    <location>
        <begin position="51"/>
        <end position="167"/>
    </location>
</feature>
<evidence type="ECO:0000259" key="2">
    <source>
        <dbReference type="Pfam" id="PF00534"/>
    </source>
</evidence>
<sequence>MRIGIDISVLCYQWDGIGTLVFDFLNYINGLDDCDQYFLYADRPTKVDLALDKRFTIHTANGNNHMLWLLFVLPKYIKNDKLDFFWQPNFIFPFKIKNVKNIIHVHDMSAYAYTNYAPRNTVIAHKLFLKKSCKNAYKILAISNNGEKEIEHRLKVNPAKIKVIYIGKKMFPKGEDASESDVDIVLNKFGIHNKEYILFVGTLSPRKNANVLIQAYLEYRKNGGKKKLMLAGNIAAKCEYLRDVINSSSYKNDIIFAGYVNDLEKRVLYFNAFSLLFPSRLEGFGYPLLEGMQAEIPVITSRVSCMPEIASDAAIYLDDIDDWKALSECIFRVETMNDDELKKIVEKGKERVDYFDNMSYLRELYNTIHDVE</sequence>
<dbReference type="Proteomes" id="UP000199701">
    <property type="component" value="Unassembled WGS sequence"/>
</dbReference>
<keyword evidence="1 4" id="KW-0808">Transferase</keyword>
<dbReference type="CDD" id="cd03809">
    <property type="entry name" value="GT4_MtfB-like"/>
    <property type="match status" value="1"/>
</dbReference>
<dbReference type="Pfam" id="PF00534">
    <property type="entry name" value="Glycos_transf_1"/>
    <property type="match status" value="1"/>
</dbReference>
<dbReference type="Gene3D" id="3.40.50.2000">
    <property type="entry name" value="Glycogen Phosphorylase B"/>
    <property type="match status" value="2"/>
</dbReference>
<dbReference type="PANTHER" id="PTHR46401">
    <property type="entry name" value="GLYCOSYLTRANSFERASE WBBK-RELATED"/>
    <property type="match status" value="1"/>
</dbReference>
<dbReference type="RefSeq" id="WP_092456914.1">
    <property type="nucleotide sequence ID" value="NZ_FOJI01000018.1"/>
</dbReference>
<evidence type="ECO:0000256" key="1">
    <source>
        <dbReference type="ARBA" id="ARBA00022679"/>
    </source>
</evidence>
<name>A0A1I0RLR5_9FIRM</name>
<dbReference type="InterPro" id="IPR028098">
    <property type="entry name" value="Glyco_trans_4-like_N"/>
</dbReference>
<dbReference type="STRING" id="99656.SAMN05421659_11849"/>
<evidence type="ECO:0000313" key="4">
    <source>
        <dbReference type="EMBL" id="SEW41973.1"/>
    </source>
</evidence>
<organism evidence="4 5">
    <name type="scientific">[Clostridium] fimetarium</name>
    <dbReference type="NCBI Taxonomy" id="99656"/>
    <lineage>
        <taxon>Bacteria</taxon>
        <taxon>Bacillati</taxon>
        <taxon>Bacillota</taxon>
        <taxon>Clostridia</taxon>
        <taxon>Lachnospirales</taxon>
        <taxon>Lachnospiraceae</taxon>
    </lineage>
</organism>
<dbReference type="SUPFAM" id="SSF53756">
    <property type="entry name" value="UDP-Glycosyltransferase/glycogen phosphorylase"/>
    <property type="match status" value="1"/>
</dbReference>
<dbReference type="Pfam" id="PF13439">
    <property type="entry name" value="Glyco_transf_4"/>
    <property type="match status" value="1"/>
</dbReference>